<comment type="caution">
    <text evidence="2">The sequence shown here is derived from an EMBL/GenBank/DDBJ whole genome shotgun (WGS) entry which is preliminary data.</text>
</comment>
<evidence type="ECO:0000256" key="1">
    <source>
        <dbReference type="SAM" id="SignalP"/>
    </source>
</evidence>
<dbReference type="Proteomes" id="UP001632038">
    <property type="component" value="Unassembled WGS sequence"/>
</dbReference>
<feature type="signal peptide" evidence="1">
    <location>
        <begin position="1"/>
        <end position="25"/>
    </location>
</feature>
<proteinExistence type="predicted"/>
<sequence>MASTKYFIFPLVLLALAINLTFSSAAEIEAADVAVPVIHIICANSEPISVNVADQAPVQLKPGQEHQVKVLDKKAFYDMTSYYLTSNFAAVDLYRPARDSGHAAVYWKADWWGYSISYDNVKYKRVVEWESE</sequence>
<dbReference type="AlphaFoldDB" id="A0ABD3E0P5"/>
<protein>
    <submittedName>
        <fullName evidence="2">Uncharacterized protein</fullName>
    </submittedName>
</protein>
<dbReference type="EMBL" id="JAVIJP010000009">
    <property type="protein sequence ID" value="KAL3648051.1"/>
    <property type="molecule type" value="Genomic_DNA"/>
</dbReference>
<feature type="chain" id="PRO_5044830112" evidence="1">
    <location>
        <begin position="26"/>
        <end position="132"/>
    </location>
</feature>
<keyword evidence="3" id="KW-1185">Reference proteome</keyword>
<evidence type="ECO:0000313" key="3">
    <source>
        <dbReference type="Proteomes" id="UP001632038"/>
    </source>
</evidence>
<keyword evidence="1" id="KW-0732">Signal</keyword>
<dbReference type="PANTHER" id="PTHR35630">
    <property type="entry name" value="LEGUMINOSIN GROUP486 SECRETED PEPTIDE"/>
    <property type="match status" value="1"/>
</dbReference>
<accession>A0ABD3E0P5</accession>
<evidence type="ECO:0000313" key="2">
    <source>
        <dbReference type="EMBL" id="KAL3648051.1"/>
    </source>
</evidence>
<name>A0ABD3E0P5_9LAMI</name>
<gene>
    <name evidence="2" type="ORF">CASFOL_009019</name>
</gene>
<dbReference type="PANTHER" id="PTHR35630:SF1">
    <property type="entry name" value="LEGUMINOSIN GROUP486 SECRETED PEPTIDE"/>
    <property type="match status" value="1"/>
</dbReference>
<reference evidence="3" key="1">
    <citation type="journal article" date="2024" name="IScience">
        <title>Strigolactones Initiate the Formation of Haustorium-like Structures in Castilleja.</title>
        <authorList>
            <person name="Buerger M."/>
            <person name="Peterson D."/>
            <person name="Chory J."/>
        </authorList>
    </citation>
    <scope>NUCLEOTIDE SEQUENCE [LARGE SCALE GENOMIC DNA]</scope>
</reference>
<organism evidence="2 3">
    <name type="scientific">Castilleja foliolosa</name>
    <dbReference type="NCBI Taxonomy" id="1961234"/>
    <lineage>
        <taxon>Eukaryota</taxon>
        <taxon>Viridiplantae</taxon>
        <taxon>Streptophyta</taxon>
        <taxon>Embryophyta</taxon>
        <taxon>Tracheophyta</taxon>
        <taxon>Spermatophyta</taxon>
        <taxon>Magnoliopsida</taxon>
        <taxon>eudicotyledons</taxon>
        <taxon>Gunneridae</taxon>
        <taxon>Pentapetalae</taxon>
        <taxon>asterids</taxon>
        <taxon>lamiids</taxon>
        <taxon>Lamiales</taxon>
        <taxon>Orobanchaceae</taxon>
        <taxon>Pedicularideae</taxon>
        <taxon>Castillejinae</taxon>
        <taxon>Castilleja</taxon>
    </lineage>
</organism>